<dbReference type="PROSITE" id="PS51257">
    <property type="entry name" value="PROKAR_LIPOPROTEIN"/>
    <property type="match status" value="1"/>
</dbReference>
<dbReference type="EMBL" id="JACHGF010000005">
    <property type="protein sequence ID" value="MBB5285464.1"/>
    <property type="molecule type" value="Genomic_DNA"/>
</dbReference>
<sequence length="411" mass="45311">MKPSISIIFLTLLLACQQTKESTQSTQQSDSTTMEGTFGHDRAFLKDHQEILLLQAPDNPQAQAIVIADYQGRVMTSTARGDSGTSYGWINYELIRSGQHQPHINAFGGEDRFWLSPEGGQFSVYFAPGKPFDFENWQTPALIDTEAFETVEAGTSSATFRKKASLQNHSGTRFELGITRKVTLLSQPHMAQLLGLPSLDGVQAVAYESENTLTNHGADWQKETGLLGVWILGMFQPSPATTIVAPFTKNKNAELGLTANYFGEVPADRLVVGETAVFLKADGKYRSKIGLAPQSARPVAGSYDAEKRILTLIQYDLDPQGDYLKSTWEQHKDPFRGDALNSYNDGPLEDGGQMGPFYELESSSAAKPLKKGESLTHRHRTFHFEGDAQVLSSIARQVLGVELETIQKVFQ</sequence>
<gene>
    <name evidence="1" type="ORF">HNQ92_003621</name>
</gene>
<dbReference type="InterPro" id="IPR046713">
    <property type="entry name" value="DUF6786"/>
</dbReference>
<organism evidence="1 2">
    <name type="scientific">Rhabdobacter roseus</name>
    <dbReference type="NCBI Taxonomy" id="1655419"/>
    <lineage>
        <taxon>Bacteria</taxon>
        <taxon>Pseudomonadati</taxon>
        <taxon>Bacteroidota</taxon>
        <taxon>Cytophagia</taxon>
        <taxon>Cytophagales</taxon>
        <taxon>Cytophagaceae</taxon>
        <taxon>Rhabdobacter</taxon>
    </lineage>
</organism>
<comment type="caution">
    <text evidence="1">The sequence shown here is derived from an EMBL/GenBank/DDBJ whole genome shotgun (WGS) entry which is preliminary data.</text>
</comment>
<evidence type="ECO:0000313" key="2">
    <source>
        <dbReference type="Proteomes" id="UP000557307"/>
    </source>
</evidence>
<reference evidence="1 2" key="1">
    <citation type="submission" date="2020-08" db="EMBL/GenBank/DDBJ databases">
        <title>Genomic Encyclopedia of Type Strains, Phase IV (KMG-IV): sequencing the most valuable type-strain genomes for metagenomic binning, comparative biology and taxonomic classification.</title>
        <authorList>
            <person name="Goeker M."/>
        </authorList>
    </citation>
    <scope>NUCLEOTIDE SEQUENCE [LARGE SCALE GENOMIC DNA]</scope>
    <source>
        <strain evidence="1 2">DSM 105074</strain>
    </source>
</reference>
<dbReference type="Pfam" id="PF20583">
    <property type="entry name" value="DUF6786"/>
    <property type="match status" value="1"/>
</dbReference>
<protein>
    <recommendedName>
        <fullName evidence="3">Lipoprotein</fullName>
    </recommendedName>
</protein>
<evidence type="ECO:0008006" key="3">
    <source>
        <dbReference type="Google" id="ProtNLM"/>
    </source>
</evidence>
<name>A0A840TQ53_9BACT</name>
<dbReference type="RefSeq" id="WP_184175620.1">
    <property type="nucleotide sequence ID" value="NZ_JACHGF010000005.1"/>
</dbReference>
<evidence type="ECO:0000313" key="1">
    <source>
        <dbReference type="EMBL" id="MBB5285464.1"/>
    </source>
</evidence>
<dbReference type="Proteomes" id="UP000557307">
    <property type="component" value="Unassembled WGS sequence"/>
</dbReference>
<accession>A0A840TQ53</accession>
<keyword evidence="2" id="KW-1185">Reference proteome</keyword>
<dbReference type="AlphaFoldDB" id="A0A840TQ53"/>
<proteinExistence type="predicted"/>